<dbReference type="PANTHER" id="PTHR10237:SF1">
    <property type="entry name" value="DEFORMED EPIDERMAL AUTOREGULATORY FACTOR 1 HOMOLOG"/>
    <property type="match status" value="1"/>
</dbReference>
<evidence type="ECO:0000256" key="9">
    <source>
        <dbReference type="ARBA" id="ARBA00023125"/>
    </source>
</evidence>
<dbReference type="FunFam" id="6.10.140.2220:FF:000008">
    <property type="entry name" value="Deformed epidermal autoregulatory factor 1"/>
    <property type="match status" value="1"/>
</dbReference>
<dbReference type="GO" id="GO:0001662">
    <property type="term" value="P:behavioral fear response"/>
    <property type="evidence" value="ECO:0007669"/>
    <property type="project" value="Ensembl"/>
</dbReference>
<dbReference type="RefSeq" id="XP_029895451.1">
    <property type="nucleotide sequence ID" value="XM_030039591.2"/>
</dbReference>
<dbReference type="SUPFAM" id="SSF144232">
    <property type="entry name" value="HIT/MYND zinc finger-like"/>
    <property type="match status" value="1"/>
</dbReference>
<dbReference type="Gene3D" id="6.10.140.2220">
    <property type="match status" value="1"/>
</dbReference>
<feature type="domain" description="MYND-type" evidence="17">
    <location>
        <begin position="541"/>
        <end position="577"/>
    </location>
</feature>
<evidence type="ECO:0000256" key="5">
    <source>
        <dbReference type="ARBA" id="ARBA00022771"/>
    </source>
</evidence>
<evidence type="ECO:0000256" key="1">
    <source>
        <dbReference type="ARBA" id="ARBA00004123"/>
    </source>
</evidence>
<dbReference type="GO" id="GO:0001843">
    <property type="term" value="P:neural tube closure"/>
    <property type="evidence" value="ECO:0007669"/>
    <property type="project" value="Ensembl"/>
</dbReference>
<dbReference type="PANTHER" id="PTHR10237">
    <property type="entry name" value="DEFORMED EPIDERMAL AUTOREGULATORY FACTOR 1 HOMOLOG SUPPRESSIN"/>
    <property type="match status" value="1"/>
</dbReference>
<evidence type="ECO:0000313" key="18">
    <source>
        <dbReference type="Ensembl" id="ENSACCP00020020133.1"/>
    </source>
</evidence>
<dbReference type="KEGG" id="achc:115352021"/>
<dbReference type="InterPro" id="IPR010919">
    <property type="entry name" value="SAND-like_dom_sf"/>
</dbReference>
<protein>
    <recommendedName>
        <fullName evidence="12">Deformed epidermal autoregulatory factor 1 homolog</fullName>
    </recommendedName>
    <alternativeName>
        <fullName evidence="13">Nuclear DEAF-1-related transcriptional regulator</fullName>
    </alternativeName>
</protein>
<keyword evidence="5 14" id="KW-0863">Zinc-finger</keyword>
<dbReference type="GO" id="GO:0000977">
    <property type="term" value="F:RNA polymerase II transcription regulatory region sequence-specific DNA binding"/>
    <property type="evidence" value="ECO:0007669"/>
    <property type="project" value="Ensembl"/>
</dbReference>
<dbReference type="InterPro" id="IPR000770">
    <property type="entry name" value="SAND_dom"/>
</dbReference>
<evidence type="ECO:0000259" key="17">
    <source>
        <dbReference type="PROSITE" id="PS50865"/>
    </source>
</evidence>
<dbReference type="GO" id="GO:0090575">
    <property type="term" value="C:RNA polymerase II transcription regulator complex"/>
    <property type="evidence" value="ECO:0007669"/>
    <property type="project" value="Ensembl"/>
</dbReference>
<evidence type="ECO:0000256" key="13">
    <source>
        <dbReference type="ARBA" id="ARBA00079052"/>
    </source>
</evidence>
<feature type="compositionally biased region" description="Acidic residues" evidence="15">
    <location>
        <begin position="51"/>
        <end position="71"/>
    </location>
</feature>
<feature type="compositionally biased region" description="Low complexity" evidence="15">
    <location>
        <begin position="14"/>
        <end position="50"/>
    </location>
</feature>
<dbReference type="InterPro" id="IPR024119">
    <property type="entry name" value="TF_DEAF-1"/>
</dbReference>
<keyword evidence="9" id="KW-0238">DNA-binding</keyword>
<dbReference type="InParanoid" id="A0A663F7M9"/>
<dbReference type="Proteomes" id="UP000472275">
    <property type="component" value="Chromosome 16"/>
</dbReference>
<evidence type="ECO:0000256" key="7">
    <source>
        <dbReference type="ARBA" id="ARBA00022902"/>
    </source>
</evidence>
<feature type="domain" description="SAND" evidence="16">
    <location>
        <begin position="207"/>
        <end position="287"/>
    </location>
</feature>
<keyword evidence="2" id="KW-0217">Developmental protein</keyword>
<dbReference type="Ensembl" id="ENSACCT00020021010.1">
    <property type="protein sequence ID" value="ENSACCP00020020133.1"/>
    <property type="gene ID" value="ENSACCG00020013848.1"/>
</dbReference>
<keyword evidence="19" id="KW-1185">Reference proteome</keyword>
<reference evidence="18" key="1">
    <citation type="submission" date="2025-08" db="UniProtKB">
        <authorList>
            <consortium name="Ensembl"/>
        </authorList>
    </citation>
    <scope>IDENTIFICATION</scope>
</reference>
<dbReference type="Gene3D" id="3.10.390.10">
    <property type="entry name" value="SAND domain-like"/>
    <property type="match status" value="1"/>
</dbReference>
<dbReference type="Pfam" id="PF01753">
    <property type="entry name" value="zf-MYND"/>
    <property type="match status" value="1"/>
</dbReference>
<keyword evidence="3" id="KW-0597">Phosphoprotein</keyword>
<dbReference type="OrthoDB" id="437457at2759"/>
<keyword evidence="11" id="KW-0539">Nucleus</keyword>
<feature type="compositionally biased region" description="Pro residues" evidence="15">
    <location>
        <begin position="183"/>
        <end position="194"/>
    </location>
</feature>
<keyword evidence="10" id="KW-0804">Transcription</keyword>
<dbReference type="GO" id="GO:0008542">
    <property type="term" value="P:visual learning"/>
    <property type="evidence" value="ECO:0007669"/>
    <property type="project" value="Ensembl"/>
</dbReference>
<feature type="region of interest" description="Disordered" evidence="15">
    <location>
        <begin position="175"/>
        <end position="200"/>
    </location>
</feature>
<organism evidence="18 19">
    <name type="scientific">Aquila chrysaetos chrysaetos</name>
    <dbReference type="NCBI Taxonomy" id="223781"/>
    <lineage>
        <taxon>Eukaryota</taxon>
        <taxon>Metazoa</taxon>
        <taxon>Chordata</taxon>
        <taxon>Craniata</taxon>
        <taxon>Vertebrata</taxon>
        <taxon>Euteleostomi</taxon>
        <taxon>Archelosauria</taxon>
        <taxon>Archosauria</taxon>
        <taxon>Dinosauria</taxon>
        <taxon>Saurischia</taxon>
        <taxon>Theropoda</taxon>
        <taxon>Coelurosauria</taxon>
        <taxon>Aves</taxon>
        <taxon>Neognathae</taxon>
        <taxon>Neoaves</taxon>
        <taxon>Telluraves</taxon>
        <taxon>Accipitrimorphae</taxon>
        <taxon>Accipitriformes</taxon>
        <taxon>Accipitridae</taxon>
        <taxon>Accipitrinae</taxon>
        <taxon>Aquila</taxon>
    </lineage>
</organism>
<sequence>MEDADSAAKQLGLAEAAAAAAAAAAVAAAERPEQQQQQQQPSPQRAAASDSDSEAEPEPEEEEEEEEEEEAAAAAQVTAVTVMAADAEHIEMGTEPLPSADEAAAAAAFAEVTTVTVANVGASADNVFTTSVANAASISGHVLSGRTALQIGDSLNTEKATLIVVHTDGSIVETTGLKGPSAPLTPGPQSPPTPLTSVQEKTGTKYNWDPSVYENELPVRCRNISGILYKNRLGSGGRGRCIKQGDNWYSPTEFEAMAGRASSKDWKRSIRYAGRPLQCLIHDGILNPHAASCTCAACCDDMTLSGPVRLFVPYKRRKKENEMPATPVKKDCPKNITLLPATAATTFTVTPSGQITTSGALTFDRTSTVEATAIISESPSQGDVFTGATVQDTNVQQPCRVNHPEPHYPSYQDNCQISPFPEAALPTSHPKIVLTSLPALAVPPTTPTKAISPSVVNGLEVTEQRSWLYLEEMVNSLLNTAQQLKTLIEQAKQASSSFREAAVTQAKIQADVERKEQYQNQLFQQTEDVDGKTEIIIKQSCVNCGREATNECTGCHKVNYCSTFCQRKDWKDHQHICGQSATVTVQADEVHVADSVMEKVTV</sequence>
<reference evidence="18" key="2">
    <citation type="submission" date="2025-09" db="UniProtKB">
        <authorList>
            <consortium name="Ensembl"/>
        </authorList>
    </citation>
    <scope>IDENTIFICATION</scope>
</reference>
<evidence type="ECO:0000256" key="8">
    <source>
        <dbReference type="ARBA" id="ARBA00023015"/>
    </source>
</evidence>
<dbReference type="Pfam" id="PF01342">
    <property type="entry name" value="SAND"/>
    <property type="match status" value="1"/>
</dbReference>
<dbReference type="GeneID" id="115352021"/>
<evidence type="ECO:0000256" key="12">
    <source>
        <dbReference type="ARBA" id="ARBA00073412"/>
    </source>
</evidence>
<dbReference type="GO" id="GO:0048706">
    <property type="term" value="P:embryonic skeletal system development"/>
    <property type="evidence" value="ECO:0007669"/>
    <property type="project" value="Ensembl"/>
</dbReference>
<dbReference type="GO" id="GO:0001650">
    <property type="term" value="C:fibrillar center"/>
    <property type="evidence" value="ECO:0007669"/>
    <property type="project" value="Ensembl"/>
</dbReference>
<keyword evidence="6" id="KW-0862">Zinc</keyword>
<dbReference type="SMART" id="SM00258">
    <property type="entry name" value="SAND"/>
    <property type="match status" value="1"/>
</dbReference>
<evidence type="ECO:0000256" key="6">
    <source>
        <dbReference type="ARBA" id="ARBA00022833"/>
    </source>
</evidence>
<evidence type="ECO:0000313" key="19">
    <source>
        <dbReference type="Proteomes" id="UP000472275"/>
    </source>
</evidence>
<accession>A0A663F7M9</accession>
<keyword evidence="7" id="KW-0524">Neurogenesis</keyword>
<dbReference type="GeneTree" id="ENSGT00940000159701"/>
<evidence type="ECO:0000256" key="2">
    <source>
        <dbReference type="ARBA" id="ARBA00022473"/>
    </source>
</evidence>
<dbReference type="FunFam" id="3.10.390.10:FF:000004">
    <property type="entry name" value="Deformed epidermal autoregulatory factor 1"/>
    <property type="match status" value="1"/>
</dbReference>
<evidence type="ECO:0000259" key="16">
    <source>
        <dbReference type="PROSITE" id="PS50864"/>
    </source>
</evidence>
<dbReference type="CTD" id="10522"/>
<proteinExistence type="predicted"/>
<comment type="subcellular location">
    <subcellularLocation>
        <location evidence="1">Nucleus</location>
    </subcellularLocation>
</comment>
<dbReference type="SUPFAM" id="SSF63763">
    <property type="entry name" value="SAND domain-like"/>
    <property type="match status" value="1"/>
</dbReference>
<evidence type="ECO:0000256" key="14">
    <source>
        <dbReference type="PROSITE-ProRule" id="PRU00134"/>
    </source>
</evidence>
<evidence type="ECO:0000256" key="11">
    <source>
        <dbReference type="ARBA" id="ARBA00023242"/>
    </source>
</evidence>
<feature type="region of interest" description="Disordered" evidence="15">
    <location>
        <begin position="1"/>
        <end position="74"/>
    </location>
</feature>
<dbReference type="PROSITE" id="PS01360">
    <property type="entry name" value="ZF_MYND_1"/>
    <property type="match status" value="1"/>
</dbReference>
<evidence type="ECO:0000256" key="4">
    <source>
        <dbReference type="ARBA" id="ARBA00022723"/>
    </source>
</evidence>
<dbReference type="PROSITE" id="PS50864">
    <property type="entry name" value="SAND"/>
    <property type="match status" value="1"/>
</dbReference>
<evidence type="ECO:0000256" key="15">
    <source>
        <dbReference type="SAM" id="MobiDB-lite"/>
    </source>
</evidence>
<dbReference type="GO" id="GO:0008270">
    <property type="term" value="F:zinc ion binding"/>
    <property type="evidence" value="ECO:0007669"/>
    <property type="project" value="UniProtKB-KW"/>
</dbReference>
<keyword evidence="4" id="KW-0479">Metal-binding</keyword>
<dbReference type="PROSITE" id="PS50865">
    <property type="entry name" value="ZF_MYND_2"/>
    <property type="match status" value="1"/>
</dbReference>
<dbReference type="GO" id="GO:0045893">
    <property type="term" value="P:positive regulation of DNA-templated transcription"/>
    <property type="evidence" value="ECO:0007669"/>
    <property type="project" value="Ensembl"/>
</dbReference>
<evidence type="ECO:0000256" key="3">
    <source>
        <dbReference type="ARBA" id="ARBA00022553"/>
    </source>
</evidence>
<dbReference type="GO" id="GO:0001227">
    <property type="term" value="F:DNA-binding transcription repressor activity, RNA polymerase II-specific"/>
    <property type="evidence" value="ECO:0007669"/>
    <property type="project" value="Ensembl"/>
</dbReference>
<keyword evidence="8" id="KW-0805">Transcription regulation</keyword>
<dbReference type="AlphaFoldDB" id="A0A663F7M9"/>
<dbReference type="InterPro" id="IPR002893">
    <property type="entry name" value="Znf_MYND"/>
</dbReference>
<name>A0A663F7M9_AQUCH</name>
<evidence type="ECO:0000256" key="10">
    <source>
        <dbReference type="ARBA" id="ARBA00023163"/>
    </source>
</evidence>
<gene>
    <name evidence="18" type="primary">DEAF1</name>
</gene>
<dbReference type="GO" id="GO:0005654">
    <property type="term" value="C:nucleoplasm"/>
    <property type="evidence" value="ECO:0007669"/>
    <property type="project" value="Ensembl"/>
</dbReference>